<dbReference type="SMART" id="SM00257">
    <property type="entry name" value="LysM"/>
    <property type="match status" value="2"/>
</dbReference>
<feature type="region of interest" description="Disordered" evidence="1">
    <location>
        <begin position="686"/>
        <end position="744"/>
    </location>
</feature>
<sequence length="1037" mass="109717">MRVASRIVSGAVAALAITGIVVGVPVALWWLGRPLLVQLISFDGSLSDLVLRPDDGTLLMAFLAVVAAAVWFVLAVSIIRELVAALAHRPTPRIPVPGFRVGGLVAGALVAMLLGTGPALAAPAAMATTIASVQPLKPPPIVDVAVADGPVHVVAPRDTLWRIAETSLGDPLRWREIYELNAGRVQADGGRLTEGSVLTVGWRLVMPTDAADSIRVGPGDTLTALAAEHLGDPARADELFAANSGIPQPGGARLENPNQLRPGWTLTLPSPGPATGVTPTPSPPDTTPPSNAPMTTRAPRPEPVPATSPPAPSPAVTPQAPRSAEPAPAPETANSPDATTVIAAAGISTLLAGGVVAALLIRRRRQLRYRPARHKISVPPSDAAGRIEWSATTAPPATGALELDLALRSLAHPDRGQLVPPQLRTVRTDLSGARLSLRSSMPAPDPFTDAGDLQWRLDAAAALPAPEEEVSGCCSPFPALITVATADGDARRLLVELEGRSVLSIGGDRRRVVALLRHVAAELATNRTAEDAEIILVGLDDELLTLNPEQMLQAPDLSAALTEIGQRARATRSELDRHQMASAVDGRLRDVAADSWLPTVLLSASEPSDEERHRLRDLMASGAGDAAVSVVVFDPDETAAQVLPDGVLVLPDGDDGPWWAVQLTENAGTHLSSLFGAADEPAMPVEAASHAEPWSEGMNEDGSLTDGLPDDGDEPDGDDVPDEVPNSHPELPDSVSPPRPPAAPDALRRLAMVEHQDPDLDDDLVAWHDQDTPSRPMIAVLGEPSVRAPGPLPTARPSWFAEVLVYLNLHPAGVTAAKAVTDLWPDGQRISPATIRHAFYGARRWAGRGLGGDPAVTFVSDMQTDSTYRLRGHLSDWDLFRRLRKRGQARHAAGREDGVDDYRDALALIRGPVLSALRPGGYAWLNNHDQRHDLQIPGFIVDTAHELVDIALAGGDTALARHAAEQARVVDIDVAFDQPLTDLMRVAHAEDNRAELELHASVLLDARGFEVPEELAPDSFAVLNELIPAGPIRTSRS</sequence>
<dbReference type="Pfam" id="PF01476">
    <property type="entry name" value="LysM"/>
    <property type="match status" value="2"/>
</dbReference>
<feature type="compositionally biased region" description="Pro residues" evidence="1">
    <location>
        <begin position="280"/>
        <end position="291"/>
    </location>
</feature>
<organism evidence="4 5">
    <name type="scientific">Pseudonocardia sediminis</name>
    <dbReference type="NCBI Taxonomy" id="1397368"/>
    <lineage>
        <taxon>Bacteria</taxon>
        <taxon>Bacillati</taxon>
        <taxon>Actinomycetota</taxon>
        <taxon>Actinomycetes</taxon>
        <taxon>Pseudonocardiales</taxon>
        <taxon>Pseudonocardiaceae</taxon>
        <taxon>Pseudonocardia</taxon>
    </lineage>
</organism>
<keyword evidence="2" id="KW-0472">Membrane</keyword>
<dbReference type="InterPro" id="IPR052196">
    <property type="entry name" value="Bact_Kbp"/>
</dbReference>
<evidence type="ECO:0000256" key="2">
    <source>
        <dbReference type="SAM" id="Phobius"/>
    </source>
</evidence>
<evidence type="ECO:0000256" key="1">
    <source>
        <dbReference type="SAM" id="MobiDB-lite"/>
    </source>
</evidence>
<feature type="domain" description="LysM" evidence="3">
    <location>
        <begin position="151"/>
        <end position="201"/>
    </location>
</feature>
<dbReference type="Gene3D" id="3.10.350.10">
    <property type="entry name" value="LysM domain"/>
    <property type="match status" value="2"/>
</dbReference>
<evidence type="ECO:0000313" key="5">
    <source>
        <dbReference type="Proteomes" id="UP000291591"/>
    </source>
</evidence>
<feature type="compositionally biased region" description="Pro residues" evidence="1">
    <location>
        <begin position="301"/>
        <end position="315"/>
    </location>
</feature>
<name>A0A4Q7UUD5_PSEST</name>
<dbReference type="EMBL" id="SHKL01000001">
    <property type="protein sequence ID" value="RZT85557.1"/>
    <property type="molecule type" value="Genomic_DNA"/>
</dbReference>
<feature type="transmembrane region" description="Helical" evidence="2">
    <location>
        <begin position="7"/>
        <end position="31"/>
    </location>
</feature>
<dbReference type="PANTHER" id="PTHR34700">
    <property type="entry name" value="POTASSIUM BINDING PROTEIN KBP"/>
    <property type="match status" value="1"/>
</dbReference>
<feature type="transmembrane region" description="Helical" evidence="2">
    <location>
        <begin position="99"/>
        <end position="121"/>
    </location>
</feature>
<feature type="transmembrane region" description="Helical" evidence="2">
    <location>
        <begin position="58"/>
        <end position="79"/>
    </location>
</feature>
<dbReference type="AlphaFoldDB" id="A0A4Q7UUD5"/>
<feature type="compositionally biased region" description="Low complexity" evidence="1">
    <location>
        <begin position="316"/>
        <end position="335"/>
    </location>
</feature>
<evidence type="ECO:0000313" key="4">
    <source>
        <dbReference type="EMBL" id="RZT85557.1"/>
    </source>
</evidence>
<keyword evidence="5" id="KW-1185">Reference proteome</keyword>
<dbReference type="InterPro" id="IPR018392">
    <property type="entry name" value="LysM"/>
</dbReference>
<feature type="region of interest" description="Disordered" evidence="1">
    <location>
        <begin position="242"/>
        <end position="335"/>
    </location>
</feature>
<dbReference type="Proteomes" id="UP000291591">
    <property type="component" value="Unassembled WGS sequence"/>
</dbReference>
<dbReference type="InterPro" id="IPR036779">
    <property type="entry name" value="LysM_dom_sf"/>
</dbReference>
<keyword evidence="2" id="KW-0812">Transmembrane</keyword>
<dbReference type="PANTHER" id="PTHR34700:SF4">
    <property type="entry name" value="PHAGE-LIKE ELEMENT PBSX PROTEIN XKDP"/>
    <property type="match status" value="1"/>
</dbReference>
<comment type="caution">
    <text evidence="4">The sequence shown here is derived from an EMBL/GenBank/DDBJ whole genome shotgun (WGS) entry which is preliminary data.</text>
</comment>
<feature type="domain" description="LysM" evidence="3">
    <location>
        <begin position="213"/>
        <end position="269"/>
    </location>
</feature>
<feature type="compositionally biased region" description="Acidic residues" evidence="1">
    <location>
        <begin position="708"/>
        <end position="722"/>
    </location>
</feature>
<keyword evidence="2" id="KW-1133">Transmembrane helix</keyword>
<proteinExistence type="predicted"/>
<reference evidence="4 5" key="1">
    <citation type="submission" date="2019-02" db="EMBL/GenBank/DDBJ databases">
        <title>Sequencing the genomes of 1000 actinobacteria strains.</title>
        <authorList>
            <person name="Klenk H.-P."/>
        </authorList>
    </citation>
    <scope>NUCLEOTIDE SEQUENCE [LARGE SCALE GENOMIC DNA]</scope>
    <source>
        <strain evidence="4 5">DSM 45779</strain>
    </source>
</reference>
<gene>
    <name evidence="4" type="ORF">EV383_2430</name>
</gene>
<dbReference type="CDD" id="cd00118">
    <property type="entry name" value="LysM"/>
    <property type="match status" value="1"/>
</dbReference>
<evidence type="ECO:0000259" key="3">
    <source>
        <dbReference type="SMART" id="SM00257"/>
    </source>
</evidence>
<accession>A0A4Q7UUD5</accession>
<protein>
    <submittedName>
        <fullName evidence="4">LysM domain-containing protein</fullName>
    </submittedName>
</protein>